<evidence type="ECO:0000256" key="1">
    <source>
        <dbReference type="ARBA" id="ARBA00022801"/>
    </source>
</evidence>
<dbReference type="SUPFAM" id="SSF52151">
    <property type="entry name" value="FabD/lysophospholipase-like"/>
    <property type="match status" value="1"/>
</dbReference>
<feature type="domain" description="PNPLA" evidence="6">
    <location>
        <begin position="59"/>
        <end position="255"/>
    </location>
</feature>
<dbReference type="PATRIC" id="fig|1702214.3.peg.931"/>
<dbReference type="Pfam" id="PF01734">
    <property type="entry name" value="Patatin"/>
    <property type="match status" value="1"/>
</dbReference>
<keyword evidence="8" id="KW-1185">Reference proteome</keyword>
<keyword evidence="5" id="KW-0732">Signal</keyword>
<keyword evidence="1 4" id="KW-0378">Hydrolase</keyword>
<feature type="active site" description="Proton acceptor" evidence="4">
    <location>
        <position position="242"/>
    </location>
</feature>
<proteinExistence type="predicted"/>
<dbReference type="Proteomes" id="UP000054172">
    <property type="component" value="Unassembled WGS sequence"/>
</dbReference>
<evidence type="ECO:0000256" key="5">
    <source>
        <dbReference type="SAM" id="SignalP"/>
    </source>
</evidence>
<evidence type="ECO:0000313" key="8">
    <source>
        <dbReference type="Proteomes" id="UP000054172"/>
    </source>
</evidence>
<keyword evidence="2 4" id="KW-0442">Lipid degradation</keyword>
<dbReference type="InterPro" id="IPR002641">
    <property type="entry name" value="PNPLA_dom"/>
</dbReference>
<feature type="short sequence motif" description="DGA/G" evidence="4">
    <location>
        <begin position="242"/>
        <end position="244"/>
    </location>
</feature>
<sequence length="804" mass="91324">MLRLLVAISLNLLLLSPLALPSTGGVLGRNADSAMQMAGDAGRYQRYPTALGRGRGVGLVLSGGGARGLAHIGVIKALEENHIPIDYISGTSIGAIVGVFYALGYTPDEMLQLFKSQEFKYWSSGDIPERYRYYFLQYGNDARLLTLSVARQDSLFRLVLPSHLVKTTEMDIAFLELMASGNAVARGDFDHLFRPFRCVASDVYRKQSRVFRRGDLGTCVRASMTYPLLFRATEMDSALLFDGGIYNNYPWDVMVREFGPRIIVGSNVSGNYPQPASDDLIGQLGILIMNPTDYALPDSLGVSVETQLPGIGILDFDLADSLVAAGYRQAIQAMPQIKARVRDRMDSTTLAAQRSYFNRRKPPLIFSRDVEIEGLSPLQAKNIEKALIKRRNAFSLEQLKHEYFKLSADCRIDRIYPTARYNDATGHYKLNLQITKANRLDLSLGGNVSSSNLNNIFLALDFKLFSLFMSRIHASGTVGHLYSNAEVGFRQDVLRTLPFYYAFGYRFSRYDYHTSSPIAIFDDSRPPYLKLRDSYFYWRVGTPMSYNSQFELVLNYGFRYDDYFQVPNFLKKDVADETFIHYLYTAMEMSRETMNHRQFPTLGQEWIVRLAYLRLYERNTPGSTATQRLQTVQWHSWYGLHARWRGFIPLFDEDRISLGLLGDAQLSLRSAFANYTSDLLATPRFTPTLTTRSVFVPQLRANQYLAIGIIPSIKLLPNLYFQIQGYGFLPLRQTQADANQRVTYSDWLSSHYLFGEANLFYHTIAGPISLNVGYLPGWRGDFWNDMLVSLNIGLVLFKRMGTEY</sequence>
<dbReference type="CDD" id="cd07205">
    <property type="entry name" value="Pat_PNPLA6_PNPLA7_NTE1_like"/>
    <property type="match status" value="1"/>
</dbReference>
<evidence type="ECO:0000259" key="6">
    <source>
        <dbReference type="PROSITE" id="PS51635"/>
    </source>
</evidence>
<dbReference type="PROSITE" id="PS51635">
    <property type="entry name" value="PNPLA"/>
    <property type="match status" value="1"/>
</dbReference>
<evidence type="ECO:0000313" key="7">
    <source>
        <dbReference type="EMBL" id="KQM09220.1"/>
    </source>
</evidence>
<organism evidence="7 8">
    <name type="scientific">Candidatus [Bacteroides] periocalifornicus</name>
    <dbReference type="NCBI Taxonomy" id="1702214"/>
    <lineage>
        <taxon>Bacteria</taxon>
        <taxon>Pseudomonadati</taxon>
        <taxon>Bacteroidota</taxon>
    </lineage>
</organism>
<feature type="active site" description="Nucleophile" evidence="4">
    <location>
        <position position="92"/>
    </location>
</feature>
<dbReference type="InterPro" id="IPR050301">
    <property type="entry name" value="NTE"/>
</dbReference>
<keyword evidence="3 4" id="KW-0443">Lipid metabolism</keyword>
<feature type="short sequence motif" description="GXSXG" evidence="4">
    <location>
        <begin position="90"/>
        <end position="94"/>
    </location>
</feature>
<dbReference type="STRING" id="1702214.AL399_02865"/>
<dbReference type="EMBL" id="LIIK01000009">
    <property type="protein sequence ID" value="KQM09220.1"/>
    <property type="molecule type" value="Genomic_DNA"/>
</dbReference>
<feature type="short sequence motif" description="GXGXXG" evidence="4">
    <location>
        <begin position="63"/>
        <end position="68"/>
    </location>
</feature>
<dbReference type="InterPro" id="IPR016035">
    <property type="entry name" value="Acyl_Trfase/lysoPLipase"/>
</dbReference>
<accession>A0A0Q4B8X7</accession>
<name>A0A0Q4B8X7_9BACT</name>
<feature type="chain" id="PRO_5006212554" description="PNPLA domain-containing protein" evidence="5">
    <location>
        <begin position="22"/>
        <end position="804"/>
    </location>
</feature>
<protein>
    <recommendedName>
        <fullName evidence="6">PNPLA domain-containing protein</fullName>
    </recommendedName>
</protein>
<comment type="caution">
    <text evidence="7">The sequence shown here is derived from an EMBL/GenBank/DDBJ whole genome shotgun (WGS) entry which is preliminary data.</text>
</comment>
<dbReference type="PANTHER" id="PTHR14226">
    <property type="entry name" value="NEUROPATHY TARGET ESTERASE/SWISS CHEESE D.MELANOGASTER"/>
    <property type="match status" value="1"/>
</dbReference>
<dbReference type="GO" id="GO:0016042">
    <property type="term" value="P:lipid catabolic process"/>
    <property type="evidence" value="ECO:0007669"/>
    <property type="project" value="UniProtKB-UniRule"/>
</dbReference>
<dbReference type="GO" id="GO:0016787">
    <property type="term" value="F:hydrolase activity"/>
    <property type="evidence" value="ECO:0007669"/>
    <property type="project" value="UniProtKB-UniRule"/>
</dbReference>
<reference evidence="7" key="1">
    <citation type="submission" date="2015-08" db="EMBL/GenBank/DDBJ databases">
        <title>Candidatus Bacteriodes Periocalifornicus.</title>
        <authorList>
            <person name="McLean J.S."/>
            <person name="Kelley S."/>
        </authorList>
    </citation>
    <scope>NUCLEOTIDE SEQUENCE [LARGE SCALE GENOMIC DNA]</scope>
    <source>
        <strain evidence="7">12B</strain>
    </source>
</reference>
<evidence type="ECO:0000256" key="4">
    <source>
        <dbReference type="PROSITE-ProRule" id="PRU01161"/>
    </source>
</evidence>
<evidence type="ECO:0000256" key="2">
    <source>
        <dbReference type="ARBA" id="ARBA00022963"/>
    </source>
</evidence>
<evidence type="ECO:0000256" key="3">
    <source>
        <dbReference type="ARBA" id="ARBA00023098"/>
    </source>
</evidence>
<feature type="signal peptide" evidence="5">
    <location>
        <begin position="1"/>
        <end position="21"/>
    </location>
</feature>
<dbReference type="Gene3D" id="3.40.1090.10">
    <property type="entry name" value="Cytosolic phospholipase A2 catalytic domain"/>
    <property type="match status" value="2"/>
</dbReference>
<gene>
    <name evidence="7" type="ORF">AL399_02865</name>
</gene>
<dbReference type="AlphaFoldDB" id="A0A0Q4B8X7"/>
<dbReference type="PANTHER" id="PTHR14226:SF29">
    <property type="entry name" value="NEUROPATHY TARGET ESTERASE SWS"/>
    <property type="match status" value="1"/>
</dbReference>